<keyword evidence="3" id="KW-1185">Reference proteome</keyword>
<reference evidence="2 3" key="1">
    <citation type="submission" date="2020-12" db="EMBL/GenBank/DDBJ databases">
        <title>FDA dAtabase for Regulatory Grade micrObial Sequences (FDA-ARGOS): Supporting development and validation of Infectious Disease Dx tests.</title>
        <authorList>
            <person name="Sproer C."/>
            <person name="Gronow S."/>
            <person name="Severitt S."/>
            <person name="Schroder I."/>
            <person name="Tallon L."/>
            <person name="Sadzewicz L."/>
            <person name="Zhao X."/>
            <person name="Boylan J."/>
            <person name="Ott S."/>
            <person name="Bowen H."/>
            <person name="Vavikolanu K."/>
            <person name="Mehta A."/>
            <person name="Aluvathingal J."/>
            <person name="Nadendla S."/>
            <person name="Lowell S."/>
            <person name="Myers T."/>
            <person name="Yan Y."/>
            <person name="Sichtig H."/>
        </authorList>
    </citation>
    <scope>NUCLEOTIDE SEQUENCE [LARGE SCALE GENOMIC DNA]</scope>
    <source>
        <strain evidence="2 3">FDAARGOS_890</strain>
    </source>
</reference>
<name>A0A7T2YXH1_9BURK</name>
<dbReference type="EMBL" id="CP065748">
    <property type="protein sequence ID" value="QPS83515.1"/>
    <property type="molecule type" value="Genomic_DNA"/>
</dbReference>
<organism evidence="2 3">
    <name type="scientific">Delftia lacustris</name>
    <dbReference type="NCBI Taxonomy" id="558537"/>
    <lineage>
        <taxon>Bacteria</taxon>
        <taxon>Pseudomonadati</taxon>
        <taxon>Pseudomonadota</taxon>
        <taxon>Betaproteobacteria</taxon>
        <taxon>Burkholderiales</taxon>
        <taxon>Comamonadaceae</taxon>
        <taxon>Delftia</taxon>
    </lineage>
</organism>
<gene>
    <name evidence="2" type="ORF">I6G47_10795</name>
</gene>
<sequence length="300" mass="33219">MEAAINYYPFHIGDYIAHTAHLDPIEDCAYRRLLDAYYLNEGPLPADAADVARKIRMKANAADVERVLNEFFTLTDDGWLHARCNDEISKMKEKQSKAKASAEASVRARQAKAGANVSEKKSDEGADGERTLNERSTDAELPTPTPTPNKEEAIASLATSSPDKPMDELFADEGKAKAAGVPSCPIDALLDAYEELLPTLPAPRRSLFKAGKRAAPMRQRWTWVLTATHERGPRAGQRLATNAAEGVEWFRKYFEHVAKSDFLTGRDGKWTGCNIGFLMQLEKFSKVLEGAYHQAEVPHA</sequence>
<feature type="compositionally biased region" description="Basic and acidic residues" evidence="1">
    <location>
        <begin position="118"/>
        <end position="138"/>
    </location>
</feature>
<accession>A0A7T2YXH1</accession>
<proteinExistence type="predicted"/>
<dbReference type="InterPro" id="IPR010781">
    <property type="entry name" value="DUF1376"/>
</dbReference>
<dbReference type="AlphaFoldDB" id="A0A7T2YXH1"/>
<evidence type="ECO:0000313" key="3">
    <source>
        <dbReference type="Proteomes" id="UP000595064"/>
    </source>
</evidence>
<evidence type="ECO:0000313" key="2">
    <source>
        <dbReference type="EMBL" id="QPS83515.1"/>
    </source>
</evidence>
<dbReference type="KEGG" id="dla:I6G47_10795"/>
<dbReference type="RefSeq" id="WP_016454457.1">
    <property type="nucleotide sequence ID" value="NZ_CP065748.1"/>
</dbReference>
<evidence type="ECO:0000256" key="1">
    <source>
        <dbReference type="SAM" id="MobiDB-lite"/>
    </source>
</evidence>
<feature type="region of interest" description="Disordered" evidence="1">
    <location>
        <begin position="95"/>
        <end position="150"/>
    </location>
</feature>
<dbReference type="Proteomes" id="UP000595064">
    <property type="component" value="Chromosome"/>
</dbReference>
<protein>
    <submittedName>
        <fullName evidence="2">YdaU family protein</fullName>
    </submittedName>
</protein>
<dbReference type="Pfam" id="PF07120">
    <property type="entry name" value="DUF1376"/>
    <property type="match status" value="1"/>
</dbReference>